<dbReference type="Proteomes" id="UP000829398">
    <property type="component" value="Chromosome 3"/>
</dbReference>
<dbReference type="EMBL" id="CM039172">
    <property type="protein sequence ID" value="KAH9782565.1"/>
    <property type="molecule type" value="Genomic_DNA"/>
</dbReference>
<protein>
    <submittedName>
        <fullName evidence="1">Uncharacterized protein</fullName>
    </submittedName>
</protein>
<gene>
    <name evidence="1" type="ORF">KPL71_008953</name>
</gene>
<comment type="caution">
    <text evidence="1">The sequence shown here is derived from an EMBL/GenBank/DDBJ whole genome shotgun (WGS) entry which is preliminary data.</text>
</comment>
<evidence type="ECO:0000313" key="2">
    <source>
        <dbReference type="Proteomes" id="UP000829398"/>
    </source>
</evidence>
<accession>A0ACB8MAD4</accession>
<sequence length="617" mass="70661">MNEANNVTSKNTIPVHTAGEKDGDVAMNTKNSEKFGPWMIVARKGKPKFVVEKENITTAERNQRNNILVTSRFDALSEDSDTNTTVEVAAKIPNLEPPQRQPKSITDHFHTRKNLTLKTPSILKPQNQLSKSKQQPPPTQINDPPDDKDEWDIKSMADYAGDPQLAFGNKEDDIMSDDENFFVNETLEMHGEADLELRVVQNVIQSWVTVVYASPNSVGRRALWYHLNSIVESMHDPWIVGANFNSILYAEEKRGGSSLRTGICPNFNSWFHANHIVDLQFSGPRYTWTRENLSKRLDRAMSNQEWLLKFDNYSVTHLPRAEYDHRPILTSFVPGRHITENIIIAQEVVHSMRRKMGKKDDFSPSRGVRQGDPLSPYIFVLCIERLSHGIYHSIQQDHWKPIRLSRLDGFWNWPKFSHILPHYAVMRIASIHPPSACNGVVQVYWVASSQGNFTVKLAYDLLDHSHVQEMDTYWSLAWSWKGPQSIKIFIWLVFHNRLKTRAELASGHLNIDPSCERCGAGLENTIHVLHDCPYSRAVWLQLIRGNNQHHFFESSLTDWMSENLQSHSTSLAGRNRIEKWIRWIAPTWPWVKLNTDGAMKPSGHVGAGGLIRGYRGV</sequence>
<reference evidence="2" key="1">
    <citation type="journal article" date="2023" name="Hortic. Res.">
        <title>A chromosome-level phased genome enabling allele-level studies in sweet orange: a case study on citrus Huanglongbing tolerance.</title>
        <authorList>
            <person name="Wu B."/>
            <person name="Yu Q."/>
            <person name="Deng Z."/>
            <person name="Duan Y."/>
            <person name="Luo F."/>
            <person name="Gmitter F. Jr."/>
        </authorList>
    </citation>
    <scope>NUCLEOTIDE SEQUENCE [LARGE SCALE GENOMIC DNA]</scope>
    <source>
        <strain evidence="2">cv. Valencia</strain>
    </source>
</reference>
<evidence type="ECO:0000313" key="1">
    <source>
        <dbReference type="EMBL" id="KAH9782565.1"/>
    </source>
</evidence>
<organism evidence="1 2">
    <name type="scientific">Citrus sinensis</name>
    <name type="common">Sweet orange</name>
    <name type="synonym">Citrus aurantium var. sinensis</name>
    <dbReference type="NCBI Taxonomy" id="2711"/>
    <lineage>
        <taxon>Eukaryota</taxon>
        <taxon>Viridiplantae</taxon>
        <taxon>Streptophyta</taxon>
        <taxon>Embryophyta</taxon>
        <taxon>Tracheophyta</taxon>
        <taxon>Spermatophyta</taxon>
        <taxon>Magnoliopsida</taxon>
        <taxon>eudicotyledons</taxon>
        <taxon>Gunneridae</taxon>
        <taxon>Pentapetalae</taxon>
        <taxon>rosids</taxon>
        <taxon>malvids</taxon>
        <taxon>Sapindales</taxon>
        <taxon>Rutaceae</taxon>
        <taxon>Aurantioideae</taxon>
        <taxon>Citrus</taxon>
    </lineage>
</organism>
<keyword evidence="2" id="KW-1185">Reference proteome</keyword>
<name>A0ACB8MAD4_CITSI</name>
<proteinExistence type="predicted"/>